<dbReference type="OrthoDB" id="9768630at2"/>
<dbReference type="Gene3D" id="3.40.190.10">
    <property type="entry name" value="Periplasmic binding protein-like II"/>
    <property type="match status" value="1"/>
</dbReference>
<proteinExistence type="predicted"/>
<evidence type="ECO:0000256" key="7">
    <source>
        <dbReference type="SAM" id="SignalP"/>
    </source>
</evidence>
<evidence type="ECO:0000256" key="4">
    <source>
        <dbReference type="ARBA" id="ARBA00023139"/>
    </source>
</evidence>
<comment type="caution">
    <text evidence="8">The sequence shown here is derived from an EMBL/GenBank/DDBJ whole genome shotgun (WGS) entry which is preliminary data.</text>
</comment>
<evidence type="ECO:0000256" key="1">
    <source>
        <dbReference type="ARBA" id="ARBA00022475"/>
    </source>
</evidence>
<evidence type="ECO:0000256" key="3">
    <source>
        <dbReference type="ARBA" id="ARBA00023136"/>
    </source>
</evidence>
<dbReference type="AlphaFoldDB" id="A0A366EG35"/>
<organism evidence="8 9">
    <name type="scientific">Paraliobacillus ryukyuensis</name>
    <dbReference type="NCBI Taxonomy" id="200904"/>
    <lineage>
        <taxon>Bacteria</taxon>
        <taxon>Bacillati</taxon>
        <taxon>Bacillota</taxon>
        <taxon>Bacilli</taxon>
        <taxon>Bacillales</taxon>
        <taxon>Bacillaceae</taxon>
        <taxon>Paraliobacillus</taxon>
    </lineage>
</organism>
<evidence type="ECO:0000256" key="5">
    <source>
        <dbReference type="ARBA" id="ARBA00023288"/>
    </source>
</evidence>
<evidence type="ECO:0000256" key="2">
    <source>
        <dbReference type="ARBA" id="ARBA00022729"/>
    </source>
</evidence>
<keyword evidence="2 7" id="KW-0732">Signal</keyword>
<reference evidence="8 9" key="1">
    <citation type="submission" date="2018-06" db="EMBL/GenBank/DDBJ databases">
        <title>Genomic Encyclopedia of Type Strains, Phase IV (KMG-IV): sequencing the most valuable type-strain genomes for metagenomic binning, comparative biology and taxonomic classification.</title>
        <authorList>
            <person name="Goeker M."/>
        </authorList>
    </citation>
    <scope>NUCLEOTIDE SEQUENCE [LARGE SCALE GENOMIC DNA]</scope>
    <source>
        <strain evidence="8 9">DSM 15140</strain>
    </source>
</reference>
<keyword evidence="3" id="KW-0472">Membrane</keyword>
<evidence type="ECO:0000313" key="9">
    <source>
        <dbReference type="Proteomes" id="UP000252254"/>
    </source>
</evidence>
<feature type="region of interest" description="Disordered" evidence="6">
    <location>
        <begin position="425"/>
        <end position="446"/>
    </location>
</feature>
<keyword evidence="1" id="KW-1003">Cell membrane</keyword>
<dbReference type="Pfam" id="PF01547">
    <property type="entry name" value="SBP_bac_1"/>
    <property type="match status" value="1"/>
</dbReference>
<sequence length="446" mass="49928">MKKSLLVFLFALVAIALVACGGGEDGASGEAEEIEVIGEDIEGATELTLWTFAGQHIDFYRDAAERWNEENTDRPITLTAETYPLEQMHNNLLLAVQSGQGGPDIADIEIGQFPNFLQGDIPLEPMNEYVEPILDNAVTSRFENYAKDGNYYGLPTHVGATVMYYNTEIMDEAGVDIDSIQTWDDFVAAGKQVVENTDSMMWNVGTEDWLMDFWPMISQQDSDVFNEDGELILDNQTNIDTLQFLQDVVYKDKIAEVTPGGMNQSEEFYGYFSEGGAASILAPLWYMGRFTDNMPDLEGKIAIRPMPAWEEGGKRSAGMGGTGTVVTKQSENVDLAKEFLAYAKLSEEGNIKLWTVLGFDPPRWDTWESEAVQEDNKYYQFFGNGIFDTLLDVREDINELNFTQYTPDVINEYNTNIAQQTIRSNAQTPQEALEQGAEAVKSQMKE</sequence>
<evidence type="ECO:0000256" key="6">
    <source>
        <dbReference type="SAM" id="MobiDB-lite"/>
    </source>
</evidence>
<dbReference type="PANTHER" id="PTHR43649">
    <property type="entry name" value="ARABINOSE-BINDING PROTEIN-RELATED"/>
    <property type="match status" value="1"/>
</dbReference>
<evidence type="ECO:0000313" key="8">
    <source>
        <dbReference type="EMBL" id="RBP00415.1"/>
    </source>
</evidence>
<dbReference type="EMBL" id="QNRI01000002">
    <property type="protein sequence ID" value="RBP00415.1"/>
    <property type="molecule type" value="Genomic_DNA"/>
</dbReference>
<feature type="signal peptide" evidence="7">
    <location>
        <begin position="1"/>
        <end position="19"/>
    </location>
</feature>
<keyword evidence="4" id="KW-0564">Palmitate</keyword>
<dbReference type="PANTHER" id="PTHR43649:SF33">
    <property type="entry name" value="POLYGALACTURONAN_RHAMNOGALACTURONAN-BINDING PROTEIN YTCQ"/>
    <property type="match status" value="1"/>
</dbReference>
<keyword evidence="5" id="KW-0449">Lipoprotein</keyword>
<dbReference type="InterPro" id="IPR050490">
    <property type="entry name" value="Bact_solute-bd_prot1"/>
</dbReference>
<dbReference type="Proteomes" id="UP000252254">
    <property type="component" value="Unassembled WGS sequence"/>
</dbReference>
<protein>
    <submittedName>
        <fullName evidence="8">L-arabinose-binding protein</fullName>
    </submittedName>
</protein>
<dbReference type="CDD" id="cd13585">
    <property type="entry name" value="PBP2_TMBP_like"/>
    <property type="match status" value="1"/>
</dbReference>
<feature type="chain" id="PRO_5038988701" evidence="7">
    <location>
        <begin position="20"/>
        <end position="446"/>
    </location>
</feature>
<keyword evidence="9" id="KW-1185">Reference proteome</keyword>
<accession>A0A366EG35</accession>
<dbReference type="PROSITE" id="PS51257">
    <property type="entry name" value="PROKAR_LIPOPROTEIN"/>
    <property type="match status" value="1"/>
</dbReference>
<dbReference type="SUPFAM" id="SSF53850">
    <property type="entry name" value="Periplasmic binding protein-like II"/>
    <property type="match status" value="1"/>
</dbReference>
<dbReference type="STRING" id="200904.GCA_900168775_00451"/>
<name>A0A366EG35_9BACI</name>
<dbReference type="InterPro" id="IPR006059">
    <property type="entry name" value="SBP"/>
</dbReference>
<dbReference type="RefSeq" id="WP_113867111.1">
    <property type="nucleotide sequence ID" value="NZ_BAABQN010000002.1"/>
</dbReference>
<gene>
    <name evidence="8" type="ORF">DES48_102177</name>
</gene>